<dbReference type="PANTHER" id="PTHR34501">
    <property type="entry name" value="PROTEIN YDDL-RELATED"/>
    <property type="match status" value="1"/>
</dbReference>
<protein>
    <submittedName>
        <fullName evidence="6">Porin</fullName>
    </submittedName>
</protein>
<keyword evidence="3" id="KW-0472">Membrane</keyword>
<evidence type="ECO:0000259" key="5">
    <source>
        <dbReference type="Pfam" id="PF13609"/>
    </source>
</evidence>
<dbReference type="SUPFAM" id="SSF56935">
    <property type="entry name" value="Porins"/>
    <property type="match status" value="1"/>
</dbReference>
<dbReference type="InterPro" id="IPR050298">
    <property type="entry name" value="Gram-neg_bact_OMP"/>
</dbReference>
<feature type="signal peptide" evidence="4">
    <location>
        <begin position="1"/>
        <end position="21"/>
    </location>
</feature>
<sequence length="341" mass="36572">MKKTIIALAVAAAAVATGANAAEVYNADGTSVALGGRVEARLQLQDGEANDLTRARFNFVGKQQVTDNLYGLAKFETEWSSTTSDGEPDGDSDGDSLTNRYIYAGIGTQAGEITYGKQDGALVKLTNFTDIMSTWGKEASVNGSATGTGQSDHYIALANRTDNYLAYNAQFDTLGVSAGYRFADGSTSTDGDSKDNNDQDGYALALTYGFGDTGVVVGAGYADQNDNGQTVLTTSFTYEDLYLAALYTHIDYDDNAVDNYDGYEFAAAYTIDKTKLIATYNKGDWNDQGDTADAISVEANYYFTPSFDAYVGYRWNLLEGSDVTNNVDAQDQAMAGLLYTF</sequence>
<evidence type="ECO:0000256" key="4">
    <source>
        <dbReference type="SAM" id="SignalP"/>
    </source>
</evidence>
<gene>
    <name evidence="6" type="ORF">R8Z52_16260</name>
</gene>
<feature type="domain" description="Porin" evidence="5">
    <location>
        <begin position="9"/>
        <end position="315"/>
    </location>
</feature>
<organism evidence="6 7">
    <name type="scientific">Vibrio porteresiae DSM 19223</name>
    <dbReference type="NCBI Taxonomy" id="1123496"/>
    <lineage>
        <taxon>Bacteria</taxon>
        <taxon>Pseudomonadati</taxon>
        <taxon>Pseudomonadota</taxon>
        <taxon>Gammaproteobacteria</taxon>
        <taxon>Vibrionales</taxon>
        <taxon>Vibrionaceae</taxon>
        <taxon>Vibrio</taxon>
    </lineage>
</organism>
<keyword evidence="2 4" id="KW-0732">Signal</keyword>
<reference evidence="6 7" key="1">
    <citation type="submission" date="2023-11" db="EMBL/GenBank/DDBJ databases">
        <title>Plant-associative lifestyle of Vibrio porteresiae and its evolutionary dynamics.</title>
        <authorList>
            <person name="Rameshkumar N."/>
            <person name="Kirti K."/>
        </authorList>
    </citation>
    <scope>NUCLEOTIDE SEQUENCE [LARGE SCALE GENOMIC DNA]</scope>
    <source>
        <strain evidence="6 7">MSSRF30</strain>
    </source>
</reference>
<feature type="chain" id="PRO_5046448957" evidence="4">
    <location>
        <begin position="22"/>
        <end position="341"/>
    </location>
</feature>
<evidence type="ECO:0000256" key="3">
    <source>
        <dbReference type="ARBA" id="ARBA00023136"/>
    </source>
</evidence>
<evidence type="ECO:0000313" key="7">
    <source>
        <dbReference type="Proteomes" id="UP001304071"/>
    </source>
</evidence>
<evidence type="ECO:0000313" key="6">
    <source>
        <dbReference type="EMBL" id="WPC73645.1"/>
    </source>
</evidence>
<dbReference type="Pfam" id="PF13609">
    <property type="entry name" value="Porin_4"/>
    <property type="match status" value="1"/>
</dbReference>
<comment type="subcellular location">
    <subcellularLocation>
        <location evidence="1">Cell outer membrane</location>
        <topology evidence="1">Multi-pass membrane protein</topology>
    </subcellularLocation>
</comment>
<dbReference type="InterPro" id="IPR023614">
    <property type="entry name" value="Porin_dom_sf"/>
</dbReference>
<keyword evidence="7" id="KW-1185">Reference proteome</keyword>
<proteinExistence type="predicted"/>
<dbReference type="Gene3D" id="2.40.160.10">
    <property type="entry name" value="Porin"/>
    <property type="match status" value="1"/>
</dbReference>
<accession>A0ABZ0QB59</accession>
<evidence type="ECO:0000256" key="2">
    <source>
        <dbReference type="ARBA" id="ARBA00022729"/>
    </source>
</evidence>
<name>A0ABZ0QB59_9VIBR</name>
<dbReference type="Proteomes" id="UP001304071">
    <property type="component" value="Chromosome 1"/>
</dbReference>
<evidence type="ECO:0000256" key="1">
    <source>
        <dbReference type="ARBA" id="ARBA00004571"/>
    </source>
</evidence>
<dbReference type="RefSeq" id="WP_261893571.1">
    <property type="nucleotide sequence ID" value="NZ_AP024895.1"/>
</dbReference>
<dbReference type="PANTHER" id="PTHR34501:SF2">
    <property type="entry name" value="OUTER MEMBRANE PORIN F-RELATED"/>
    <property type="match status" value="1"/>
</dbReference>
<dbReference type="CDD" id="cd00342">
    <property type="entry name" value="gram_neg_porins"/>
    <property type="match status" value="1"/>
</dbReference>
<dbReference type="EMBL" id="CP138203">
    <property type="protein sequence ID" value="WPC73645.1"/>
    <property type="molecule type" value="Genomic_DNA"/>
</dbReference>
<dbReference type="InterPro" id="IPR033900">
    <property type="entry name" value="Gram_neg_porin_domain"/>
</dbReference>